<dbReference type="PANTHER" id="PTHR38886:SF1">
    <property type="entry name" value="NACHT-NTPASE AND P-LOOP NTPASES N-TERMINAL DOMAIN-CONTAINING PROTEIN"/>
    <property type="match status" value="1"/>
</dbReference>
<protein>
    <recommendedName>
        <fullName evidence="3">NACHT-NTPase and P-loop NTPases N-terminal domain-containing protein</fullName>
    </recommendedName>
</protein>
<feature type="region of interest" description="Disordered" evidence="1">
    <location>
        <begin position="414"/>
        <end position="445"/>
    </location>
</feature>
<evidence type="ECO:0000313" key="4">
    <source>
        <dbReference type="EMBL" id="KAK4446749.1"/>
    </source>
</evidence>
<evidence type="ECO:0000256" key="2">
    <source>
        <dbReference type="SAM" id="SignalP"/>
    </source>
</evidence>
<evidence type="ECO:0000256" key="1">
    <source>
        <dbReference type="SAM" id="MobiDB-lite"/>
    </source>
</evidence>
<sequence>MVSPVSFGDVFLMAILAKKIALAFTTGHRSAPAEFREVENQLYSLGTALAAFQAAAEKSSSEFSDQTITDMLRNCYSTLKHLEKIVEKYGKIAEQQDPTEGRLQRWSRDLVKNYKKVAWTTESGDLATLRSQLMLHTNSLDLILGIIIKFLTDFPDRDSLKQNSDKLSEIHSWWERNLKAPVIEPVDPIVARSDPLTTFEVHLETGRDAQPICPRSSLRGDWRESARSQLFRCYCRQKSVGGNDSEPAHLAVEKLGLSRISFPFRQLQKGLSWTICQVTNQSNNKLVSIIIRNVPLADFEDSFIYPLAELRGSSMCNVLAHPLTNDRVRILNLRGNLGNIHQFVDTVTFGVQHRSLTKSDIGGLSILHYREIHHNSADDGGRILDYAEVVVHYGEQTADSSRITRSEVWRKSSLHNSLHQGTNRHSQTQHYHQHRRWHQGGDARC</sequence>
<gene>
    <name evidence="4" type="ORF">QBC34DRAFT_304236</name>
</gene>
<proteinExistence type="predicted"/>
<reference evidence="4" key="1">
    <citation type="journal article" date="2023" name="Mol. Phylogenet. Evol.">
        <title>Genome-scale phylogeny and comparative genomics of the fungal order Sordariales.</title>
        <authorList>
            <person name="Hensen N."/>
            <person name="Bonometti L."/>
            <person name="Westerberg I."/>
            <person name="Brannstrom I.O."/>
            <person name="Guillou S."/>
            <person name="Cros-Aarteil S."/>
            <person name="Calhoun S."/>
            <person name="Haridas S."/>
            <person name="Kuo A."/>
            <person name="Mondo S."/>
            <person name="Pangilinan J."/>
            <person name="Riley R."/>
            <person name="LaButti K."/>
            <person name="Andreopoulos B."/>
            <person name="Lipzen A."/>
            <person name="Chen C."/>
            <person name="Yan M."/>
            <person name="Daum C."/>
            <person name="Ng V."/>
            <person name="Clum A."/>
            <person name="Steindorff A."/>
            <person name="Ohm R.A."/>
            <person name="Martin F."/>
            <person name="Silar P."/>
            <person name="Natvig D.O."/>
            <person name="Lalanne C."/>
            <person name="Gautier V."/>
            <person name="Ament-Velasquez S.L."/>
            <person name="Kruys A."/>
            <person name="Hutchinson M.I."/>
            <person name="Powell A.J."/>
            <person name="Barry K."/>
            <person name="Miller A.N."/>
            <person name="Grigoriev I.V."/>
            <person name="Debuchy R."/>
            <person name="Gladieux P."/>
            <person name="Hiltunen Thoren M."/>
            <person name="Johannesson H."/>
        </authorList>
    </citation>
    <scope>NUCLEOTIDE SEQUENCE</scope>
    <source>
        <strain evidence="4">PSN243</strain>
    </source>
</reference>
<comment type="caution">
    <text evidence="4">The sequence shown here is derived from an EMBL/GenBank/DDBJ whole genome shotgun (WGS) entry which is preliminary data.</text>
</comment>
<feature type="chain" id="PRO_5043866300" description="NACHT-NTPase and P-loop NTPases N-terminal domain-containing protein" evidence="2">
    <location>
        <begin position="24"/>
        <end position="445"/>
    </location>
</feature>
<feature type="signal peptide" evidence="2">
    <location>
        <begin position="1"/>
        <end position="23"/>
    </location>
</feature>
<organism evidence="4 5">
    <name type="scientific">Podospora aff. communis PSN243</name>
    <dbReference type="NCBI Taxonomy" id="3040156"/>
    <lineage>
        <taxon>Eukaryota</taxon>
        <taxon>Fungi</taxon>
        <taxon>Dikarya</taxon>
        <taxon>Ascomycota</taxon>
        <taxon>Pezizomycotina</taxon>
        <taxon>Sordariomycetes</taxon>
        <taxon>Sordariomycetidae</taxon>
        <taxon>Sordariales</taxon>
        <taxon>Podosporaceae</taxon>
        <taxon>Podospora</taxon>
    </lineage>
</organism>
<dbReference type="AlphaFoldDB" id="A0AAV9GD23"/>
<feature type="domain" description="NACHT-NTPase and P-loop NTPases N-terminal" evidence="3">
    <location>
        <begin position="29"/>
        <end position="114"/>
    </location>
</feature>
<dbReference type="InterPro" id="IPR031352">
    <property type="entry name" value="SesA"/>
</dbReference>
<dbReference type="EMBL" id="MU865954">
    <property type="protein sequence ID" value="KAK4446749.1"/>
    <property type="molecule type" value="Genomic_DNA"/>
</dbReference>
<dbReference type="Proteomes" id="UP001321760">
    <property type="component" value="Unassembled WGS sequence"/>
</dbReference>
<evidence type="ECO:0000313" key="5">
    <source>
        <dbReference type="Proteomes" id="UP001321760"/>
    </source>
</evidence>
<dbReference type="Pfam" id="PF17107">
    <property type="entry name" value="SesA"/>
    <property type="match status" value="1"/>
</dbReference>
<keyword evidence="2" id="KW-0732">Signal</keyword>
<name>A0AAV9GD23_9PEZI</name>
<evidence type="ECO:0000259" key="3">
    <source>
        <dbReference type="Pfam" id="PF17107"/>
    </source>
</evidence>
<reference evidence="4" key="2">
    <citation type="submission" date="2023-05" db="EMBL/GenBank/DDBJ databases">
        <authorList>
            <consortium name="Lawrence Berkeley National Laboratory"/>
            <person name="Steindorff A."/>
            <person name="Hensen N."/>
            <person name="Bonometti L."/>
            <person name="Westerberg I."/>
            <person name="Brannstrom I.O."/>
            <person name="Guillou S."/>
            <person name="Cros-Aarteil S."/>
            <person name="Calhoun S."/>
            <person name="Haridas S."/>
            <person name="Kuo A."/>
            <person name="Mondo S."/>
            <person name="Pangilinan J."/>
            <person name="Riley R."/>
            <person name="Labutti K."/>
            <person name="Andreopoulos B."/>
            <person name="Lipzen A."/>
            <person name="Chen C."/>
            <person name="Yanf M."/>
            <person name="Daum C."/>
            <person name="Ng V."/>
            <person name="Clum A."/>
            <person name="Ohm R."/>
            <person name="Martin F."/>
            <person name="Silar P."/>
            <person name="Natvig D."/>
            <person name="Lalanne C."/>
            <person name="Gautier V."/>
            <person name="Ament-Velasquez S.L."/>
            <person name="Kruys A."/>
            <person name="Hutchinson M.I."/>
            <person name="Powell A.J."/>
            <person name="Barry K."/>
            <person name="Miller A.N."/>
            <person name="Grigoriev I.V."/>
            <person name="Debuchy R."/>
            <person name="Gladieux P."/>
            <person name="Thoren M.H."/>
            <person name="Johannesson H."/>
        </authorList>
    </citation>
    <scope>NUCLEOTIDE SEQUENCE</scope>
    <source>
        <strain evidence="4">PSN243</strain>
    </source>
</reference>
<dbReference type="PANTHER" id="PTHR38886">
    <property type="entry name" value="SESA DOMAIN-CONTAINING PROTEIN"/>
    <property type="match status" value="1"/>
</dbReference>
<accession>A0AAV9GD23</accession>
<keyword evidence="5" id="KW-1185">Reference proteome</keyword>
<feature type="compositionally biased region" description="Polar residues" evidence="1">
    <location>
        <begin position="414"/>
        <end position="430"/>
    </location>
</feature>